<evidence type="ECO:0008006" key="4">
    <source>
        <dbReference type="Google" id="ProtNLM"/>
    </source>
</evidence>
<reference evidence="2" key="1">
    <citation type="submission" date="2023-10" db="EMBL/GenBank/DDBJ databases">
        <authorList>
            <person name="Chen Y."/>
            <person name="Shah S."/>
            <person name="Dougan E. K."/>
            <person name="Thang M."/>
            <person name="Chan C."/>
        </authorList>
    </citation>
    <scope>NUCLEOTIDE SEQUENCE [LARGE SCALE GENOMIC DNA]</scope>
</reference>
<evidence type="ECO:0000256" key="1">
    <source>
        <dbReference type="SAM" id="MobiDB-lite"/>
    </source>
</evidence>
<feature type="compositionally biased region" description="Polar residues" evidence="1">
    <location>
        <begin position="209"/>
        <end position="222"/>
    </location>
</feature>
<evidence type="ECO:0000313" key="3">
    <source>
        <dbReference type="Proteomes" id="UP001189429"/>
    </source>
</evidence>
<comment type="caution">
    <text evidence="2">The sequence shown here is derived from an EMBL/GenBank/DDBJ whole genome shotgun (WGS) entry which is preliminary data.</text>
</comment>
<gene>
    <name evidence="2" type="ORF">PCOR1329_LOCUS51384</name>
</gene>
<dbReference type="EMBL" id="CAUYUJ010016231">
    <property type="protein sequence ID" value="CAK0863169.1"/>
    <property type="molecule type" value="Genomic_DNA"/>
</dbReference>
<sequence>MRVRVVDSTDLVEEAPWEKERRSVSPFPPGSQRPMQREPGAQGKVQPPRNQASRGRVRCGSKAHQTFQCPDKYVKRLSGANVAEKDEKVLGGLIAALVAERDVDKTKIIIEMEESAPFYRTTMERGLGIGDFGCTDSVGGVQAVDAAAQVYLKRQGDSRLTDVGLGHKPVHSWGDGERGRARGRVRLQVQPGGLMGNASNNAVDKDIPTLTSSGVARDSSGSDACAVEPPGLRAALAVLHRIRPMEHRRGRAPRPSSAAFGGEAREEKEA</sequence>
<feature type="region of interest" description="Disordered" evidence="1">
    <location>
        <begin position="191"/>
        <end position="227"/>
    </location>
</feature>
<feature type="region of interest" description="Disordered" evidence="1">
    <location>
        <begin position="1"/>
        <end position="61"/>
    </location>
</feature>
<name>A0ABN9UT57_9DINO</name>
<keyword evidence="3" id="KW-1185">Reference proteome</keyword>
<organism evidence="2 3">
    <name type="scientific">Prorocentrum cordatum</name>
    <dbReference type="NCBI Taxonomy" id="2364126"/>
    <lineage>
        <taxon>Eukaryota</taxon>
        <taxon>Sar</taxon>
        <taxon>Alveolata</taxon>
        <taxon>Dinophyceae</taxon>
        <taxon>Prorocentrales</taxon>
        <taxon>Prorocentraceae</taxon>
        <taxon>Prorocentrum</taxon>
    </lineage>
</organism>
<evidence type="ECO:0000313" key="2">
    <source>
        <dbReference type="EMBL" id="CAK0863169.1"/>
    </source>
</evidence>
<feature type="region of interest" description="Disordered" evidence="1">
    <location>
        <begin position="244"/>
        <end position="270"/>
    </location>
</feature>
<protein>
    <recommendedName>
        <fullName evidence="4">Subtilisin</fullName>
    </recommendedName>
</protein>
<accession>A0ABN9UT57</accession>
<dbReference type="Proteomes" id="UP001189429">
    <property type="component" value="Unassembled WGS sequence"/>
</dbReference>
<proteinExistence type="predicted"/>